<reference evidence="2 3" key="1">
    <citation type="submission" date="2015-04" db="EMBL/GenBank/DDBJ databases">
        <authorList>
            <person name="Syromyatnikov M.Y."/>
            <person name="Popov V.N."/>
        </authorList>
    </citation>
    <scope>NUCLEOTIDE SEQUENCE [LARGE SCALE GENOMIC DNA]</scope>
</reference>
<organism evidence="2 3">
    <name type="scientific">Clunio marinus</name>
    <dbReference type="NCBI Taxonomy" id="568069"/>
    <lineage>
        <taxon>Eukaryota</taxon>
        <taxon>Metazoa</taxon>
        <taxon>Ecdysozoa</taxon>
        <taxon>Arthropoda</taxon>
        <taxon>Hexapoda</taxon>
        <taxon>Insecta</taxon>
        <taxon>Pterygota</taxon>
        <taxon>Neoptera</taxon>
        <taxon>Endopterygota</taxon>
        <taxon>Diptera</taxon>
        <taxon>Nematocera</taxon>
        <taxon>Chironomoidea</taxon>
        <taxon>Chironomidae</taxon>
        <taxon>Clunio</taxon>
    </lineage>
</organism>
<dbReference type="OrthoDB" id="10643929at2759"/>
<name>A0A1J1HS05_9DIPT</name>
<dbReference type="Proteomes" id="UP000183832">
    <property type="component" value="Unassembled WGS sequence"/>
</dbReference>
<feature type="region of interest" description="Disordered" evidence="1">
    <location>
        <begin position="1"/>
        <end position="55"/>
    </location>
</feature>
<protein>
    <submittedName>
        <fullName evidence="2">CLUMA_CG004109, isoform A</fullName>
    </submittedName>
</protein>
<dbReference type="AlphaFoldDB" id="A0A1J1HS05"/>
<gene>
    <name evidence="2" type="ORF">CLUMA_CG004109</name>
</gene>
<feature type="compositionally biased region" description="Polar residues" evidence="1">
    <location>
        <begin position="1"/>
        <end position="18"/>
    </location>
</feature>
<keyword evidence="3" id="KW-1185">Reference proteome</keyword>
<dbReference type="EMBL" id="CVRI01000018">
    <property type="protein sequence ID" value="CRK90306.1"/>
    <property type="molecule type" value="Genomic_DNA"/>
</dbReference>
<evidence type="ECO:0000313" key="3">
    <source>
        <dbReference type="Proteomes" id="UP000183832"/>
    </source>
</evidence>
<evidence type="ECO:0000256" key="1">
    <source>
        <dbReference type="SAM" id="MobiDB-lite"/>
    </source>
</evidence>
<proteinExistence type="predicted"/>
<sequence>MGEEVSQSNNVLKSSAGSDETDKAAPAVTDECETINSNEKSEIENTNNNIECEPQSNNEKILKKVSISKHQENSSIEKSRKWYNIGFMHRAGISSNFRSANTTDNRNAVKMDNRHSWHLNDSTEIRRRRKRRTQMASSIPISILKLHEDINFNFGYDYSGTEFYFSCSTSTNVTEF</sequence>
<evidence type="ECO:0000313" key="2">
    <source>
        <dbReference type="EMBL" id="CRK90306.1"/>
    </source>
</evidence>
<accession>A0A1J1HS05</accession>
<feature type="compositionally biased region" description="Low complexity" evidence="1">
    <location>
        <begin position="34"/>
        <end position="53"/>
    </location>
</feature>